<evidence type="ECO:0000313" key="2">
    <source>
        <dbReference type="Proteomes" id="UP000233398"/>
    </source>
</evidence>
<dbReference type="InterPro" id="IPR011990">
    <property type="entry name" value="TPR-like_helical_dom_sf"/>
</dbReference>
<name>A0A2N0VH42_9BACT</name>
<dbReference type="PROSITE" id="PS51257">
    <property type="entry name" value="PROKAR_LIPOPROTEIN"/>
    <property type="match status" value="1"/>
</dbReference>
<dbReference type="InterPro" id="IPR041662">
    <property type="entry name" value="SusD-like_2"/>
</dbReference>
<dbReference type="OrthoDB" id="973072at2"/>
<sequence length="458" mass="52002">MKKITLLFFTVILFVSCDLIELDDDINNNPNSPSEASAPQLLANAMRYTYDTSSNTSGQFLGQYMSETQYVVASLYPQEGTSFYGWYQNPLINVETVINTASADNQLAVAKILKAYFFWHVTDRWGDVPFSEALNGGDNITPAYDTQESIYNNLFELLEEGVNQIDESTSLSSDIMFGGDMAKWRKFGNSLKLLIALRLSEVDEIKAEDQFNDALSSPIIDSIDDNFAYQHLDDQSNENYWYNQVERQSREWWALTETLVNIMEPVDDPRLLVYGEPARTDGEYRGLPIGSDPVSENTEAFSLIGEDIRRQDATIHLVTYSQILFARAEAAARGWTTEDAEDLYNQAITQSIIQWTGSDDDATDFLSQPDIAFDVSTAIEQIATQRYVHLFLNGYEAWAEWRRTGFPNFVTSGGNDVPTRQAYTSEESFNNTENYEEAIQRQFGGENTLYGKVWWDVN</sequence>
<evidence type="ECO:0000313" key="1">
    <source>
        <dbReference type="EMBL" id="PKD43493.1"/>
    </source>
</evidence>
<comment type="caution">
    <text evidence="1">The sequence shown here is derived from an EMBL/GenBank/DDBJ whole genome shotgun (WGS) entry which is preliminary data.</text>
</comment>
<accession>A0A2N0VH42</accession>
<organism evidence="1 2">
    <name type="scientific">Rhodohalobacter barkolensis</name>
    <dbReference type="NCBI Taxonomy" id="2053187"/>
    <lineage>
        <taxon>Bacteria</taxon>
        <taxon>Pseudomonadati</taxon>
        <taxon>Balneolota</taxon>
        <taxon>Balneolia</taxon>
        <taxon>Balneolales</taxon>
        <taxon>Balneolaceae</taxon>
        <taxon>Rhodohalobacter</taxon>
    </lineage>
</organism>
<dbReference type="SUPFAM" id="SSF48452">
    <property type="entry name" value="TPR-like"/>
    <property type="match status" value="1"/>
</dbReference>
<protein>
    <submittedName>
        <fullName evidence="1">SusD/RagB family nutrient-binding outer membrane lipoprotein</fullName>
    </submittedName>
</protein>
<keyword evidence="2" id="KW-1185">Reference proteome</keyword>
<dbReference type="Pfam" id="PF12771">
    <property type="entry name" value="SusD-like_2"/>
    <property type="match status" value="1"/>
</dbReference>
<reference evidence="1 2" key="1">
    <citation type="submission" date="2017-11" db="EMBL/GenBank/DDBJ databases">
        <title>Rhodohalobacter 15182 sp. nov., isolated from a salt lake.</title>
        <authorList>
            <person name="Han S."/>
        </authorList>
    </citation>
    <scope>NUCLEOTIDE SEQUENCE [LARGE SCALE GENOMIC DNA]</scope>
    <source>
        <strain evidence="1 2">15182</strain>
    </source>
</reference>
<gene>
    <name evidence="1" type="ORF">CWD77_07940</name>
</gene>
<keyword evidence="1" id="KW-0449">Lipoprotein</keyword>
<dbReference type="EMBL" id="PISP01000002">
    <property type="protein sequence ID" value="PKD43493.1"/>
    <property type="molecule type" value="Genomic_DNA"/>
</dbReference>
<proteinExistence type="predicted"/>
<dbReference type="Gene3D" id="1.25.40.390">
    <property type="match status" value="1"/>
</dbReference>
<dbReference type="Proteomes" id="UP000233398">
    <property type="component" value="Unassembled WGS sequence"/>
</dbReference>
<dbReference type="AlphaFoldDB" id="A0A2N0VH42"/>